<dbReference type="RefSeq" id="WP_132627873.1">
    <property type="nucleotide sequence ID" value="NZ_SMLD01000003.1"/>
</dbReference>
<evidence type="ECO:0000256" key="3">
    <source>
        <dbReference type="ARBA" id="ARBA00023002"/>
    </source>
</evidence>
<dbReference type="InterPro" id="IPR020904">
    <property type="entry name" value="Sc_DH/Rdtase_CS"/>
</dbReference>
<dbReference type="EMBL" id="SMLD01000003">
    <property type="protein sequence ID" value="TDE59655.1"/>
    <property type="molecule type" value="Genomic_DNA"/>
</dbReference>
<dbReference type="PANTHER" id="PTHR43391">
    <property type="entry name" value="RETINOL DEHYDROGENASE-RELATED"/>
    <property type="match status" value="1"/>
</dbReference>
<dbReference type="GO" id="GO:0016491">
    <property type="term" value="F:oxidoreductase activity"/>
    <property type="evidence" value="ECO:0007669"/>
    <property type="project" value="UniProtKB-KW"/>
</dbReference>
<dbReference type="Gene3D" id="3.40.50.720">
    <property type="entry name" value="NAD(P)-binding Rossmann-like Domain"/>
    <property type="match status" value="1"/>
</dbReference>
<dbReference type="PROSITE" id="PS00061">
    <property type="entry name" value="ADH_SHORT"/>
    <property type="match status" value="1"/>
</dbReference>
<reference evidence="4 5" key="1">
    <citation type="submission" date="2019-03" db="EMBL/GenBank/DDBJ databases">
        <title>Draft genome sequences of novel Actinobacteria.</title>
        <authorList>
            <person name="Sahin N."/>
            <person name="Ay H."/>
            <person name="Saygin H."/>
        </authorList>
    </citation>
    <scope>NUCLEOTIDE SEQUENCE [LARGE SCALE GENOMIC DNA]</scope>
    <source>
        <strain evidence="4 5">6K102</strain>
    </source>
</reference>
<protein>
    <submittedName>
        <fullName evidence="4">SDR family NAD(P)-dependent oxidoreductase</fullName>
    </submittedName>
</protein>
<gene>
    <name evidence="4" type="ORF">E1295_01805</name>
</gene>
<comment type="caution">
    <text evidence="4">The sequence shown here is derived from an EMBL/GenBank/DDBJ whole genome shotgun (WGS) entry which is preliminary data.</text>
</comment>
<accession>A0A4R5FX91</accession>
<dbReference type="PRINTS" id="PR00081">
    <property type="entry name" value="GDHRDH"/>
</dbReference>
<dbReference type="PANTHER" id="PTHR43391:SF14">
    <property type="entry name" value="DEHYDROGENASE_REDUCTASE SDR FAMILY PROTEIN 7-LIKE"/>
    <property type="match status" value="1"/>
</dbReference>
<sequence length="463" mass="49832">MASGRSGNAGILLPGLLSDGSPGEWERQMELNLTGLLRFIHALMPDLLEAASTGGAADIVNISSAAAGQVEFGAAVYAATKAAVSHLSRHFRQELAPLNVRVTDVRPGTAEARGRAGMRRTPVSISACIRRIHFRRIMSSRFPLRTTRPARRRWPAAVVLAAALAVTAAGVPGPAAAAPASGGPSVDKYLGTWNYDQPDRGSMRNVAELKCPDTRPGCDSANPLAPAGSTWQIPQIGRIVFSTESRGRVVGRTDRGCTWRFTARRGSLELDPPRQSCENQVIKSGYTITSWSVTVSGRHERETIKGVSHNRRGEFDFVLERGARTKAEQEPPAKVAKRFAGQWKYAPADPSQLVNFATYLPGRPDATPKLTPQRGLVEMTVKPDRTGVARTADGCEWTMTAWGNTAELNPPGQTCKRSGKTITMGFWQVAGDGRLQASIMNGVVRQAGLDSGFVLNVGALTRR</sequence>
<dbReference type="Pfam" id="PF00106">
    <property type="entry name" value="adh_short"/>
    <property type="match status" value="1"/>
</dbReference>
<evidence type="ECO:0000256" key="2">
    <source>
        <dbReference type="ARBA" id="ARBA00022857"/>
    </source>
</evidence>
<evidence type="ECO:0000256" key="1">
    <source>
        <dbReference type="ARBA" id="ARBA00006484"/>
    </source>
</evidence>
<dbReference type="SUPFAM" id="SSF51735">
    <property type="entry name" value="NAD(P)-binding Rossmann-fold domains"/>
    <property type="match status" value="1"/>
</dbReference>
<keyword evidence="2" id="KW-0521">NADP</keyword>
<evidence type="ECO:0000313" key="4">
    <source>
        <dbReference type="EMBL" id="TDE59655.1"/>
    </source>
</evidence>
<organism evidence="4 5">
    <name type="scientific">Nonomuraea mesophila</name>
    <dbReference type="NCBI Taxonomy" id="2530382"/>
    <lineage>
        <taxon>Bacteria</taxon>
        <taxon>Bacillati</taxon>
        <taxon>Actinomycetota</taxon>
        <taxon>Actinomycetes</taxon>
        <taxon>Streptosporangiales</taxon>
        <taxon>Streptosporangiaceae</taxon>
        <taxon>Nonomuraea</taxon>
    </lineage>
</organism>
<keyword evidence="5" id="KW-1185">Reference proteome</keyword>
<name>A0A4R5FX91_9ACTN</name>
<dbReference type="Proteomes" id="UP000295136">
    <property type="component" value="Unassembled WGS sequence"/>
</dbReference>
<dbReference type="AlphaFoldDB" id="A0A4R5FX91"/>
<keyword evidence="3" id="KW-0560">Oxidoreductase</keyword>
<dbReference type="InterPro" id="IPR002347">
    <property type="entry name" value="SDR_fam"/>
</dbReference>
<proteinExistence type="inferred from homology"/>
<evidence type="ECO:0000313" key="5">
    <source>
        <dbReference type="Proteomes" id="UP000295136"/>
    </source>
</evidence>
<comment type="similarity">
    <text evidence="1">Belongs to the short-chain dehydrogenases/reductases (SDR) family.</text>
</comment>
<dbReference type="InterPro" id="IPR036291">
    <property type="entry name" value="NAD(P)-bd_dom_sf"/>
</dbReference>